<feature type="compositionally biased region" description="Pro residues" evidence="1">
    <location>
        <begin position="552"/>
        <end position="575"/>
    </location>
</feature>
<dbReference type="PANTHER" id="PTHR47080">
    <property type="entry name" value="CHROMOSOME 16 OPEN READING FRAME 96"/>
    <property type="match status" value="1"/>
</dbReference>
<feature type="domain" description="DUF4795" evidence="2">
    <location>
        <begin position="892"/>
        <end position="1062"/>
    </location>
</feature>
<feature type="region of interest" description="Disordered" evidence="1">
    <location>
        <begin position="754"/>
        <end position="779"/>
    </location>
</feature>
<sequence>MRGGGTSTLESAAHHSGARPARGPGYGGLPPKPSAADTETPGPPGGKGPSYAAPGTRYLQSPQPSSAERGDPPRSCGRSEQPLDPRSARAAPARLDSGRRSPHARSRSVRRGRRNYDARHAPRGPGGGARPPRSSLRPRGATPSPPAYRSRRRGRGRRCPRRTRRGDSPSPAAPRRWPQPRERPPQQRLSPQEPATRTSALCSTSLDRGHSYRTTVTRCLLEHLSVQPLGSRTATACPEGPGTQPCQHARLRMSFSLTFMELANIAIPQCGVVNFKALHLVLQGILEHIHLAELSKVLSGDEDFLQTSQIMFMPREGDAQPILNPMKRLGNIFDHVVDRINTMENKLAELQDQPSTDQLLASSKGTGQPAQNLWQLIRLRKKVEGNEEALTKSINTLQDLLTGLCGLKTTTETLRKDVDMLKDMFEKVPLERLGFLFEDLSVLNRKMSQLWREVNTIQHKISTIPKPEDMVLWTNLHEAMFPPGAAAFNLELSDTWEIPEQPEHLEAVSYPRVPQPSRSPRLLQSAWQYEVPELLPERESAYHVPLSSDPGPGQPQTPRPEPGPGPAPGTGPPPAREWSLPPRGGPQAVLDSGLFHPGPSLSSLLQQPPLPFSRAPPPATELGSAWPRAVQPYHPSQQETHQLSTIEEKGDEYYAHSATASQGGTPKGGAPKKVHPIAPPPPAHPMRTTAAIAAAAAATYAAAAASAAKAAKAAAAKEVKVAPATKLAAAAAEGAAAGPLRVYADVLGAGSSRGATGSLAFSEDSEEPEDSDTDSPLYGAVSHAPEVTPSQAMQAVSPDDKKRAVKNSLGHIAQISVRHDSLKEEFTRLSNSLQQRLLYLANMHDSSKLGSAMDLLQEKVSSLQKSRLQDKELERIWGHQIEDMKSHYLVLNGTIDKLQIRLDDFKTLQAQIRMLDKNKVNKSTLEQELKEKADRSALASKASRLDLETVVTELNEVVQGVLLKAVSQEEDWKKSAEQLRKELATKLVHSDLGPLKKEMEEIRTVVAKLLTEGLRFDPDSAAGFRKKLFERVKCISCDRPVEMMTSPPLITLRKVHLLARLRPASANSYEYLQRQLMREQQQLQLQEEGLDPLGSQQDWGDGPQNDATSRLQSCDLSTLYPYGDPQLVDYDSAEVDILGVDGILYRGRMSNQSGAQATATVEKELTAVRVPGPPPRNLQDRVRASALFGATHPCECLPLPPWPTWDSGTSSGLSYSQPASCHQPGCFFYHIHFSAALLQPSRHLPTCTRSRETREGPPPPVSAQGSGPRGPAAAQASGELHGPRPGVGPQVSTGGGTRQPAPALGLLAGAP</sequence>
<dbReference type="Ensembl" id="ENSOCUT00000062766.1">
    <property type="protein sequence ID" value="ENSOCUP00000042849.1"/>
    <property type="gene ID" value="ENSOCUG00000023879.2"/>
</dbReference>
<feature type="compositionally biased region" description="Low complexity" evidence="1">
    <location>
        <begin position="1300"/>
        <end position="1311"/>
    </location>
</feature>
<evidence type="ECO:0000313" key="4">
    <source>
        <dbReference type="Proteomes" id="UP000001811"/>
    </source>
</evidence>
<evidence type="ECO:0000313" key="3">
    <source>
        <dbReference type="Ensembl" id="ENSOCUP00000042849.1"/>
    </source>
</evidence>
<dbReference type="InterPro" id="IPR032013">
    <property type="entry name" value="DUF4795"/>
</dbReference>
<feature type="compositionally biased region" description="Low complexity" evidence="1">
    <location>
        <begin position="130"/>
        <end position="141"/>
    </location>
</feature>
<feature type="region of interest" description="Disordered" evidence="1">
    <location>
        <begin position="1"/>
        <end position="206"/>
    </location>
</feature>
<feature type="compositionally biased region" description="Pro residues" evidence="1">
    <location>
        <begin position="608"/>
        <end position="619"/>
    </location>
</feature>
<feature type="region of interest" description="Disordered" evidence="1">
    <location>
        <begin position="543"/>
        <end position="625"/>
    </location>
</feature>
<name>A0A5F9D9F0_RABIT</name>
<feature type="compositionally biased region" description="Polar residues" evidence="1">
    <location>
        <begin position="195"/>
        <end position="206"/>
    </location>
</feature>
<protein>
    <recommendedName>
        <fullName evidence="2">DUF4795 domain-containing protein</fullName>
    </recommendedName>
</protein>
<organism evidence="3 4">
    <name type="scientific">Oryctolagus cuniculus</name>
    <name type="common">Rabbit</name>
    <dbReference type="NCBI Taxonomy" id="9986"/>
    <lineage>
        <taxon>Eukaryota</taxon>
        <taxon>Metazoa</taxon>
        <taxon>Chordata</taxon>
        <taxon>Craniata</taxon>
        <taxon>Vertebrata</taxon>
        <taxon>Euteleostomi</taxon>
        <taxon>Mammalia</taxon>
        <taxon>Eutheria</taxon>
        <taxon>Euarchontoglires</taxon>
        <taxon>Glires</taxon>
        <taxon>Lagomorpha</taxon>
        <taxon>Leporidae</taxon>
        <taxon>Oryctolagus</taxon>
    </lineage>
</organism>
<accession>A0A5F9D9F0</accession>
<reference evidence="3 4" key="1">
    <citation type="journal article" date="2011" name="Nature">
        <title>A high-resolution map of human evolutionary constraint using 29 mammals.</title>
        <authorList>
            <person name="Lindblad-Toh K."/>
            <person name="Garber M."/>
            <person name="Zuk O."/>
            <person name="Lin M.F."/>
            <person name="Parker B.J."/>
            <person name="Washietl S."/>
            <person name="Kheradpour P."/>
            <person name="Ernst J."/>
            <person name="Jordan G."/>
            <person name="Mauceli E."/>
            <person name="Ward L.D."/>
            <person name="Lowe C.B."/>
            <person name="Holloway A.K."/>
            <person name="Clamp M."/>
            <person name="Gnerre S."/>
            <person name="Alfoldi J."/>
            <person name="Beal K."/>
            <person name="Chang J."/>
            <person name="Clawson H."/>
            <person name="Cuff J."/>
            <person name="Di Palma F."/>
            <person name="Fitzgerald S."/>
            <person name="Flicek P."/>
            <person name="Guttman M."/>
            <person name="Hubisz M.J."/>
            <person name="Jaffe D.B."/>
            <person name="Jungreis I."/>
            <person name="Kent W.J."/>
            <person name="Kostka D."/>
            <person name="Lara M."/>
            <person name="Martins A.L."/>
            <person name="Massingham T."/>
            <person name="Moltke I."/>
            <person name="Raney B.J."/>
            <person name="Rasmussen M.D."/>
            <person name="Robinson J."/>
            <person name="Stark A."/>
            <person name="Vilella A.J."/>
            <person name="Wen J."/>
            <person name="Xie X."/>
            <person name="Zody M.C."/>
            <person name="Baldwin J."/>
            <person name="Bloom T."/>
            <person name="Chin C.W."/>
            <person name="Heiman D."/>
            <person name="Nicol R."/>
            <person name="Nusbaum C."/>
            <person name="Young S."/>
            <person name="Wilkinson J."/>
            <person name="Worley K.C."/>
            <person name="Kovar C.L."/>
            <person name="Muzny D.M."/>
            <person name="Gibbs R.A."/>
            <person name="Cree A."/>
            <person name="Dihn H.H."/>
            <person name="Fowler G."/>
            <person name="Jhangiani S."/>
            <person name="Joshi V."/>
            <person name="Lee S."/>
            <person name="Lewis L.R."/>
            <person name="Nazareth L.V."/>
            <person name="Okwuonu G."/>
            <person name="Santibanez J."/>
            <person name="Warren W.C."/>
            <person name="Mardis E.R."/>
            <person name="Weinstock G.M."/>
            <person name="Wilson R.K."/>
            <person name="Delehaunty K."/>
            <person name="Dooling D."/>
            <person name="Fronik C."/>
            <person name="Fulton L."/>
            <person name="Fulton B."/>
            <person name="Graves T."/>
            <person name="Minx P."/>
            <person name="Sodergren E."/>
            <person name="Birney E."/>
            <person name="Margulies E.H."/>
            <person name="Herrero J."/>
            <person name="Green E.D."/>
            <person name="Haussler D."/>
            <person name="Siepel A."/>
            <person name="Goldman N."/>
            <person name="Pollard K.S."/>
            <person name="Pedersen J.S."/>
            <person name="Lander E.S."/>
            <person name="Kellis M."/>
        </authorList>
    </citation>
    <scope>NUCLEOTIDE SEQUENCE [LARGE SCALE GENOMIC DNA]</scope>
    <source>
        <strain evidence="4">Thorbecke</strain>
    </source>
</reference>
<dbReference type="FunCoup" id="A0A5F9D9F0">
    <property type="interactions" value="2"/>
</dbReference>
<feature type="compositionally biased region" description="Basic residues" evidence="1">
    <location>
        <begin position="149"/>
        <end position="164"/>
    </location>
</feature>
<feature type="compositionally biased region" description="Acidic residues" evidence="1">
    <location>
        <begin position="763"/>
        <end position="773"/>
    </location>
</feature>
<evidence type="ECO:0000256" key="1">
    <source>
        <dbReference type="SAM" id="MobiDB-lite"/>
    </source>
</evidence>
<proteinExistence type="predicted"/>
<evidence type="ECO:0000259" key="2">
    <source>
        <dbReference type="Pfam" id="PF16043"/>
    </source>
</evidence>
<dbReference type="STRING" id="9986.ENSOCUP00000042849"/>
<reference evidence="3" key="3">
    <citation type="submission" date="2025-09" db="UniProtKB">
        <authorList>
            <consortium name="Ensembl"/>
        </authorList>
    </citation>
    <scope>IDENTIFICATION</scope>
    <source>
        <strain evidence="3">Thorbecke</strain>
    </source>
</reference>
<dbReference type="GeneTree" id="ENSGT00940000162979"/>
<dbReference type="Bgee" id="ENSOCUG00000023879">
    <property type="expression patterns" value="Expressed in testis and 13 other cell types or tissues"/>
</dbReference>
<dbReference type="Pfam" id="PF16043">
    <property type="entry name" value="DUF4795"/>
    <property type="match status" value="1"/>
</dbReference>
<keyword evidence="4" id="KW-1185">Reference proteome</keyword>
<reference evidence="3" key="2">
    <citation type="submission" date="2025-08" db="UniProtKB">
        <authorList>
            <consortium name="Ensembl"/>
        </authorList>
    </citation>
    <scope>IDENTIFICATION</scope>
    <source>
        <strain evidence="3">Thorbecke</strain>
    </source>
</reference>
<dbReference type="Proteomes" id="UP000001811">
    <property type="component" value="Unplaced"/>
</dbReference>
<feature type="region of interest" description="Disordered" evidence="1">
    <location>
        <begin position="1247"/>
        <end position="1311"/>
    </location>
</feature>
<feature type="compositionally biased region" description="Basic residues" evidence="1">
    <location>
        <begin position="100"/>
        <end position="113"/>
    </location>
</feature>
<dbReference type="InParanoid" id="A0A5F9D9F0"/>
<dbReference type="PANTHER" id="PTHR47080:SF1">
    <property type="entry name" value="CHROMOSOME 16 OPEN READING FRAME 96"/>
    <property type="match status" value="1"/>
</dbReference>